<comment type="caution">
    <text evidence="1">The sequence shown here is derived from an EMBL/GenBank/DDBJ whole genome shotgun (WGS) entry which is preliminary data.</text>
</comment>
<reference evidence="2" key="1">
    <citation type="submission" date="2022-10" db="EMBL/GenBank/DDBJ databases">
        <title>Genome assembly of Pristionchus species.</title>
        <authorList>
            <person name="Yoshida K."/>
            <person name="Sommer R.J."/>
        </authorList>
    </citation>
    <scope>NUCLEOTIDE SEQUENCE [LARGE SCALE GENOMIC DNA]</scope>
    <source>
        <strain evidence="2">RS5460</strain>
    </source>
</reference>
<sequence length="79" mass="8799">DNTVALSFIITGDVLMYATLPLHARLLYVLLRPTSSKDLDASFHTLMINTTIVNLLFSLDCCLILEPSASGVFFEFFEV</sequence>
<accession>A0AAN5C9H8</accession>
<evidence type="ECO:0008006" key="3">
    <source>
        <dbReference type="Google" id="ProtNLM"/>
    </source>
</evidence>
<protein>
    <recommendedName>
        <fullName evidence="3">G protein-coupled receptor</fullName>
    </recommendedName>
</protein>
<feature type="non-terminal residue" evidence="1">
    <location>
        <position position="79"/>
    </location>
</feature>
<evidence type="ECO:0000313" key="2">
    <source>
        <dbReference type="Proteomes" id="UP001328107"/>
    </source>
</evidence>
<feature type="non-terminal residue" evidence="1">
    <location>
        <position position="1"/>
    </location>
</feature>
<name>A0AAN5C9H8_9BILA</name>
<dbReference type="Proteomes" id="UP001328107">
    <property type="component" value="Unassembled WGS sequence"/>
</dbReference>
<dbReference type="AlphaFoldDB" id="A0AAN5C9H8"/>
<gene>
    <name evidence="1" type="ORF">PMAYCL1PPCAC_05885</name>
</gene>
<evidence type="ECO:0000313" key="1">
    <source>
        <dbReference type="EMBL" id="GMR35690.1"/>
    </source>
</evidence>
<keyword evidence="2" id="KW-1185">Reference proteome</keyword>
<proteinExistence type="predicted"/>
<dbReference type="EMBL" id="BTRK01000002">
    <property type="protein sequence ID" value="GMR35690.1"/>
    <property type="molecule type" value="Genomic_DNA"/>
</dbReference>
<organism evidence="1 2">
    <name type="scientific">Pristionchus mayeri</name>
    <dbReference type="NCBI Taxonomy" id="1317129"/>
    <lineage>
        <taxon>Eukaryota</taxon>
        <taxon>Metazoa</taxon>
        <taxon>Ecdysozoa</taxon>
        <taxon>Nematoda</taxon>
        <taxon>Chromadorea</taxon>
        <taxon>Rhabditida</taxon>
        <taxon>Rhabditina</taxon>
        <taxon>Diplogasteromorpha</taxon>
        <taxon>Diplogasteroidea</taxon>
        <taxon>Neodiplogasteridae</taxon>
        <taxon>Pristionchus</taxon>
    </lineage>
</organism>